<feature type="domain" description="TARBP1" evidence="2">
    <location>
        <begin position="122"/>
        <end position="205"/>
    </location>
</feature>
<reference evidence="3" key="2">
    <citation type="submission" date="2025-09" db="UniProtKB">
        <authorList>
            <consortium name="Ensembl"/>
        </authorList>
    </citation>
    <scope>IDENTIFICATION</scope>
</reference>
<dbReference type="AlphaFoldDB" id="A0A8C4JA25"/>
<dbReference type="Ensembl" id="ENSDNVT00000004679.1">
    <property type="protein sequence ID" value="ENSDNVP00000003881.1"/>
    <property type="gene ID" value="ENSDNVG00000002737.1"/>
</dbReference>
<dbReference type="Proteomes" id="UP000694423">
    <property type="component" value="Unplaced"/>
</dbReference>
<dbReference type="GO" id="GO:0030488">
    <property type="term" value="P:tRNA methylation"/>
    <property type="evidence" value="ECO:0007669"/>
    <property type="project" value="TreeGrafter"/>
</dbReference>
<dbReference type="PANTHER" id="PTHR12029">
    <property type="entry name" value="RNA METHYLTRANSFERASE"/>
    <property type="match status" value="1"/>
</dbReference>
<dbReference type="InterPro" id="IPR045330">
    <property type="entry name" value="TRM3/TARBP1"/>
</dbReference>
<organism evidence="3 4">
    <name type="scientific">Dromaius novaehollandiae</name>
    <name type="common">Emu</name>
    <dbReference type="NCBI Taxonomy" id="8790"/>
    <lineage>
        <taxon>Eukaryota</taxon>
        <taxon>Metazoa</taxon>
        <taxon>Chordata</taxon>
        <taxon>Craniata</taxon>
        <taxon>Vertebrata</taxon>
        <taxon>Euteleostomi</taxon>
        <taxon>Archelosauria</taxon>
        <taxon>Archosauria</taxon>
        <taxon>Dinosauria</taxon>
        <taxon>Saurischia</taxon>
        <taxon>Theropoda</taxon>
        <taxon>Coelurosauria</taxon>
        <taxon>Aves</taxon>
        <taxon>Palaeognathae</taxon>
        <taxon>Casuariiformes</taxon>
        <taxon>Dromaiidae</taxon>
        <taxon>Dromaius</taxon>
    </lineage>
</organism>
<dbReference type="PANTHER" id="PTHR12029:SF11">
    <property type="entry name" value="METHYLTRANSFERASE TARBP1-RELATED"/>
    <property type="match status" value="1"/>
</dbReference>
<reference evidence="3" key="1">
    <citation type="submission" date="2025-08" db="UniProtKB">
        <authorList>
            <consortium name="Ensembl"/>
        </authorList>
    </citation>
    <scope>IDENTIFICATION</scope>
</reference>
<protein>
    <submittedName>
        <fullName evidence="3">TAR (HIV-1) RNA binding protein 1</fullName>
    </submittedName>
</protein>
<dbReference type="Pfam" id="PF25050">
    <property type="entry name" value="TARBP1"/>
    <property type="match status" value="1"/>
</dbReference>
<name>A0A8C4JA25_DRONO</name>
<evidence type="ECO:0000256" key="1">
    <source>
        <dbReference type="SAM" id="MobiDB-lite"/>
    </source>
</evidence>
<feature type="region of interest" description="Disordered" evidence="1">
    <location>
        <begin position="31"/>
        <end position="81"/>
    </location>
</feature>
<evidence type="ECO:0000313" key="3">
    <source>
        <dbReference type="Ensembl" id="ENSDNVP00000003881.1"/>
    </source>
</evidence>
<evidence type="ECO:0000259" key="2">
    <source>
        <dbReference type="Pfam" id="PF25050"/>
    </source>
</evidence>
<dbReference type="GO" id="GO:0016423">
    <property type="term" value="F:tRNA (guanine) methyltransferase activity"/>
    <property type="evidence" value="ECO:0007669"/>
    <property type="project" value="TreeGrafter"/>
</dbReference>
<accession>A0A8C4JA25</accession>
<dbReference type="InterPro" id="IPR056921">
    <property type="entry name" value="TARBP1_dom"/>
</dbReference>
<proteinExistence type="predicted"/>
<sequence>MQLFPITSPWELPAPQLAAHPPFCLTGPGVATPAARLPSPRPLSGAKPAGSAGARREPNPKGRHRRAPPAGRAGMASQGGACVPPPPRLGLGEALFGAAALDARLCPRFWRVVQEGLTERDGLCRKRGRYLLQRAVDAAASQRTELRCPPDGGDDSSLFWWSVEKNEKLLQFWETYILIMETLEGNQIHVIKPVLPKLNSLYEHAISGKKGCWLFHPSWHMCIYKRMFESENKTLTKEGILHFLELYETKHLPNSLEFLEFVIGPLMDALSESSLYSRTPGQLIGACPPLGLRLQKFLATYLMLLPDEEKGSFLLKFIQKMTSRHWCAVPILFLSLALAYIPACKVLGTDGLHALRDVLQCTMITHQILLRGAAQCYLLQTAMHLTDVEKVSLPEFASFLMALRPEESLRRDTMLWMEVRAKACFTFIRYLLIPLVATMILLAADVEEMKNKYSGESNIEWIELKAFLNPLLDVLMKLGSNAYIPTLKTDKSLQLLLKLLQTRSLKCSNPQDDGVLIFIWKSLMTPVESILEFVLRQLTTHELSTVGDLDRCDLYLALIPEVVNLCLQVSWKKVPSIKNFIFSLTNASIYNLQKTNCEEELKLKEQIKKVVSMASLTVVCEVMNQKPEVHLESLPSMDALKKFISFSQFNRVLKKPSYVEEKSRYVMSLCSSVVPYLCEETTSQGWGKIVARYVHDQWICLRFILTKFHTAEPVLEDKLLESSLSTVERLTKILQAALEALTILPSDQVLPVFDCMKVLVPKLLDSVESLCMEAFDLAWKIISSLSNTQLIFWSNLKAFVQFIFDTEVLAVAASAKGQAYIKIKEIIFKLIDMSTTRTGVFNIVISHCCRSWIFPTFDDRSALTNAFLNAGNYCELITEACVFGTVFRRDQRLIQDVHAFIENLGEKCAANIVTESTNRDDHYVRVCAIKFLCLLDESNISHKMFMEDIVIKLLDKVNFISFESSVSDLFLDVQWMFQLLETLNFTLTLAKYLLN</sequence>
<evidence type="ECO:0000313" key="4">
    <source>
        <dbReference type="Proteomes" id="UP000694423"/>
    </source>
</evidence>
<keyword evidence="4" id="KW-1185">Reference proteome</keyword>